<evidence type="ECO:0000313" key="4">
    <source>
        <dbReference type="Proteomes" id="UP000235050"/>
    </source>
</evidence>
<protein>
    <recommendedName>
        <fullName evidence="5">DUF1109 domain-containing protein</fullName>
    </recommendedName>
</protein>
<reference evidence="3 4" key="1">
    <citation type="submission" date="2017-07" db="EMBL/GenBank/DDBJ databases">
        <title>Bifidobacterium novel species.</title>
        <authorList>
            <person name="Lugli G.A."/>
            <person name="Milani C."/>
            <person name="Duranti S."/>
            <person name="Mangifesta M."/>
        </authorList>
    </citation>
    <scope>NUCLEOTIDE SEQUENCE [LARGE SCALE GENOMIC DNA]</scope>
    <source>
        <strain evidence="4">Uis1B</strain>
    </source>
</reference>
<gene>
    <name evidence="3" type="ORF">Uis1B_0362</name>
</gene>
<keyword evidence="2" id="KW-0812">Transmembrane</keyword>
<dbReference type="RefSeq" id="WP_133124795.1">
    <property type="nucleotide sequence ID" value="NZ_NMWU01000005.1"/>
</dbReference>
<dbReference type="AlphaFoldDB" id="A0A2N5JC80"/>
<organism evidence="3 4">
    <name type="scientific">Bifidobacterium margollesii</name>
    <dbReference type="NCBI Taxonomy" id="2020964"/>
    <lineage>
        <taxon>Bacteria</taxon>
        <taxon>Bacillati</taxon>
        <taxon>Actinomycetota</taxon>
        <taxon>Actinomycetes</taxon>
        <taxon>Bifidobacteriales</taxon>
        <taxon>Bifidobacteriaceae</taxon>
        <taxon>Bifidobacterium</taxon>
    </lineage>
</organism>
<evidence type="ECO:0000256" key="2">
    <source>
        <dbReference type="SAM" id="Phobius"/>
    </source>
</evidence>
<feature type="compositionally biased region" description="Basic and acidic residues" evidence="1">
    <location>
        <begin position="21"/>
        <end position="36"/>
    </location>
</feature>
<keyword evidence="4" id="KW-1185">Reference proteome</keyword>
<dbReference type="EMBL" id="NMWU01000005">
    <property type="protein sequence ID" value="PLS31823.1"/>
    <property type="molecule type" value="Genomic_DNA"/>
</dbReference>
<feature type="transmembrane region" description="Helical" evidence="2">
    <location>
        <begin position="51"/>
        <end position="72"/>
    </location>
</feature>
<keyword evidence="2" id="KW-1133">Transmembrane helix</keyword>
<evidence type="ECO:0008006" key="5">
    <source>
        <dbReference type="Google" id="ProtNLM"/>
    </source>
</evidence>
<comment type="caution">
    <text evidence="3">The sequence shown here is derived from an EMBL/GenBank/DDBJ whole genome shotgun (WGS) entry which is preliminary data.</text>
</comment>
<accession>A0A2N5JC80</accession>
<sequence>MAHTSTYHVGEYRKSSRRHDRRADRNDGRRDGRRGDYGVNGGSASGAWGKLCAICGLISVAVACAVAARAIAPESVPVIKDLSLDGLLIASGVMIVTTIILIIGARLRAKAFGGRTRSTVWGVFAVVLSLLFSGCGLAVNTMFSDGLVTKPVRDEAPVTDAAAMRKGVESAYGACPGGWTPADASNYPGVKSIELCVGTRTAYATFDSKSVVAMYKAPLQSKALELLETHSGEAAGSDWATLTGTKWVIVGKKQPAQKLQKAWGGTVEDLATVRK</sequence>
<dbReference type="OrthoDB" id="3232854at2"/>
<evidence type="ECO:0000256" key="1">
    <source>
        <dbReference type="SAM" id="MobiDB-lite"/>
    </source>
</evidence>
<name>A0A2N5JC80_9BIFI</name>
<proteinExistence type="predicted"/>
<dbReference type="Proteomes" id="UP000235050">
    <property type="component" value="Unassembled WGS sequence"/>
</dbReference>
<evidence type="ECO:0000313" key="3">
    <source>
        <dbReference type="EMBL" id="PLS31823.1"/>
    </source>
</evidence>
<feature type="transmembrane region" description="Helical" evidence="2">
    <location>
        <begin position="119"/>
        <end position="143"/>
    </location>
</feature>
<feature type="region of interest" description="Disordered" evidence="1">
    <location>
        <begin position="1"/>
        <end position="36"/>
    </location>
</feature>
<feature type="transmembrane region" description="Helical" evidence="2">
    <location>
        <begin position="87"/>
        <end position="107"/>
    </location>
</feature>
<keyword evidence="2" id="KW-0472">Membrane</keyword>